<dbReference type="AlphaFoldDB" id="Q12LC0"/>
<dbReference type="EMBL" id="CP000302">
    <property type="protein sequence ID" value="ABE55756.1"/>
    <property type="molecule type" value="Genomic_DNA"/>
</dbReference>
<protein>
    <submittedName>
        <fullName evidence="1">Uncharacterized protein</fullName>
    </submittedName>
</protein>
<accession>Q12LC0</accession>
<keyword evidence="2" id="KW-1185">Reference proteome</keyword>
<name>Q12LC0_SHEDO</name>
<sequence length="54" mass="5909">MNFVRDKTVLIAASGLQPSNLSKILLTKSKTVLAEPFGQRLLVISTALSVFYVE</sequence>
<dbReference type="STRING" id="318161.Sden_2476"/>
<dbReference type="KEGG" id="sdn:Sden_2476"/>
<evidence type="ECO:0000313" key="1">
    <source>
        <dbReference type="EMBL" id="ABE55756.1"/>
    </source>
</evidence>
<dbReference type="HOGENOM" id="CLU_3047951_0_0_6"/>
<gene>
    <name evidence="1" type="ordered locus">Sden_2476</name>
</gene>
<organism evidence="1 2">
    <name type="scientific">Shewanella denitrificans (strain OS217 / ATCC BAA-1090 / DSM 15013)</name>
    <dbReference type="NCBI Taxonomy" id="318161"/>
    <lineage>
        <taxon>Bacteria</taxon>
        <taxon>Pseudomonadati</taxon>
        <taxon>Pseudomonadota</taxon>
        <taxon>Gammaproteobacteria</taxon>
        <taxon>Alteromonadales</taxon>
        <taxon>Shewanellaceae</taxon>
        <taxon>Shewanella</taxon>
    </lineage>
</organism>
<dbReference type="Proteomes" id="UP000001982">
    <property type="component" value="Chromosome"/>
</dbReference>
<reference evidence="1 2" key="1">
    <citation type="submission" date="2006-03" db="EMBL/GenBank/DDBJ databases">
        <title>Complete sequence of Shewanella denitrificans OS217.</title>
        <authorList>
            <consortium name="US DOE Joint Genome Institute"/>
            <person name="Copeland A."/>
            <person name="Lucas S."/>
            <person name="Lapidus A."/>
            <person name="Barry K."/>
            <person name="Detter J.C."/>
            <person name="Glavina del Rio T."/>
            <person name="Hammon N."/>
            <person name="Israni S."/>
            <person name="Dalin E."/>
            <person name="Tice H."/>
            <person name="Pitluck S."/>
            <person name="Brettin T."/>
            <person name="Bruce D."/>
            <person name="Han C."/>
            <person name="Tapia R."/>
            <person name="Gilna P."/>
            <person name="Kiss H."/>
            <person name="Schmutz J."/>
            <person name="Larimer F."/>
            <person name="Land M."/>
            <person name="Hauser L."/>
            <person name="Kyrpides N."/>
            <person name="Lykidis A."/>
            <person name="Richardson P."/>
        </authorList>
    </citation>
    <scope>NUCLEOTIDE SEQUENCE [LARGE SCALE GENOMIC DNA]</scope>
    <source>
        <strain evidence="2">OS217 / ATCC BAA-1090 / DSM 15013</strain>
    </source>
</reference>
<proteinExistence type="predicted"/>
<evidence type="ECO:0000313" key="2">
    <source>
        <dbReference type="Proteomes" id="UP000001982"/>
    </source>
</evidence>